<gene>
    <name evidence="2" type="primary">SPT10</name>
    <name evidence="2" type="ORF">AWJ20_3160</name>
</gene>
<dbReference type="OrthoDB" id="10264707at2759"/>
<dbReference type="SUPFAM" id="SSF55729">
    <property type="entry name" value="Acyl-CoA N-acyltransferases (Nat)"/>
    <property type="match status" value="1"/>
</dbReference>
<dbReference type="AlphaFoldDB" id="A0A167FP40"/>
<dbReference type="InterPro" id="IPR052742">
    <property type="entry name" value="Mito_N-acetyltransferase"/>
</dbReference>
<dbReference type="EMBL" id="CP014503">
    <property type="protein sequence ID" value="ANB15532.1"/>
    <property type="molecule type" value="Genomic_DNA"/>
</dbReference>
<evidence type="ECO:0000259" key="1">
    <source>
        <dbReference type="PROSITE" id="PS51186"/>
    </source>
</evidence>
<proteinExistence type="predicted"/>
<dbReference type="PROSITE" id="PS51186">
    <property type="entry name" value="GNAT"/>
    <property type="match status" value="1"/>
</dbReference>
<dbReference type="Pfam" id="PF00583">
    <property type="entry name" value="Acetyltransf_1"/>
    <property type="match status" value="1"/>
</dbReference>
<accession>A0A167FP40</accession>
<dbReference type="Proteomes" id="UP000189580">
    <property type="component" value="Chromosome b"/>
</dbReference>
<dbReference type="InterPro" id="IPR000182">
    <property type="entry name" value="GNAT_dom"/>
</dbReference>
<dbReference type="KEGG" id="slb:AWJ20_3160"/>
<dbReference type="RefSeq" id="XP_018738009.1">
    <property type="nucleotide sequence ID" value="XM_018880163.1"/>
</dbReference>
<organism evidence="2 3">
    <name type="scientific">Sugiyamaella lignohabitans</name>
    <dbReference type="NCBI Taxonomy" id="796027"/>
    <lineage>
        <taxon>Eukaryota</taxon>
        <taxon>Fungi</taxon>
        <taxon>Dikarya</taxon>
        <taxon>Ascomycota</taxon>
        <taxon>Saccharomycotina</taxon>
        <taxon>Dipodascomycetes</taxon>
        <taxon>Dipodascales</taxon>
        <taxon>Trichomonascaceae</taxon>
        <taxon>Sugiyamaella</taxon>
    </lineage>
</organism>
<dbReference type="PANTHER" id="PTHR43138">
    <property type="entry name" value="ACETYLTRANSFERASE, GNAT FAMILY"/>
    <property type="match status" value="1"/>
</dbReference>
<dbReference type="GO" id="GO:0016747">
    <property type="term" value="F:acyltransferase activity, transferring groups other than amino-acyl groups"/>
    <property type="evidence" value="ECO:0007669"/>
    <property type="project" value="InterPro"/>
</dbReference>
<dbReference type="PANTHER" id="PTHR43138:SF2">
    <property type="entry name" value="PROTEIN SPT10"/>
    <property type="match status" value="1"/>
</dbReference>
<reference evidence="2 3" key="1">
    <citation type="submission" date="2016-02" db="EMBL/GenBank/DDBJ databases">
        <title>Complete genome sequence and transcriptome regulation of the pentose utilising yeast Sugiyamaella lignohabitans.</title>
        <authorList>
            <person name="Bellasio M."/>
            <person name="Peymann A."/>
            <person name="Valli M."/>
            <person name="Sipitzky M."/>
            <person name="Graf A."/>
            <person name="Sauer M."/>
            <person name="Marx H."/>
            <person name="Mattanovich D."/>
        </authorList>
    </citation>
    <scope>NUCLEOTIDE SEQUENCE [LARGE SCALE GENOMIC DNA]</scope>
    <source>
        <strain evidence="2 3">CBS 10342</strain>
    </source>
</reference>
<evidence type="ECO:0000313" key="3">
    <source>
        <dbReference type="Proteomes" id="UP000189580"/>
    </source>
</evidence>
<dbReference type="GO" id="GO:0005634">
    <property type="term" value="C:nucleus"/>
    <property type="evidence" value="ECO:0007669"/>
    <property type="project" value="TreeGrafter"/>
</dbReference>
<dbReference type="Gene3D" id="3.40.630.30">
    <property type="match status" value="1"/>
</dbReference>
<protein>
    <submittedName>
        <fullName evidence="2">Spt10p</fullName>
    </submittedName>
</protein>
<sequence length="222" mass="24964">MPALDDPNQIPYPRPDDSILETIIKPITVLLRDGETVATLYPFFSPEEVPEGLMQYLSQEFNDEIERGDTYPLIDSLDLDTFRHYWFGSFAAVLLIGDSPVLPQTDSWPEKYLGTFYVKPNYPGRCSHVCNAGFLVNSAIRGKGIGKTLGELYLKWAPQLGYTYSVFNLVFETNQASIRIWDGLGFERIGKIKGAGRLKGFNEPVTAIMFGKDLTIQDKPLV</sequence>
<dbReference type="InterPro" id="IPR016181">
    <property type="entry name" value="Acyl_CoA_acyltransferase"/>
</dbReference>
<keyword evidence="3" id="KW-1185">Reference proteome</keyword>
<evidence type="ECO:0000313" key="2">
    <source>
        <dbReference type="EMBL" id="ANB15532.1"/>
    </source>
</evidence>
<feature type="domain" description="N-acetyltransferase" evidence="1">
    <location>
        <begin position="59"/>
        <end position="215"/>
    </location>
</feature>
<name>A0A167FP40_9ASCO</name>
<dbReference type="GeneID" id="30035152"/>